<gene>
    <name evidence="3" type="ORF">MJO52_06760</name>
</gene>
<dbReference type="RefSeq" id="WP_252085186.1">
    <property type="nucleotide sequence ID" value="NZ_CP092418.1"/>
</dbReference>
<dbReference type="EMBL" id="CP092418">
    <property type="protein sequence ID" value="USD22833.1"/>
    <property type="molecule type" value="Genomic_DNA"/>
</dbReference>
<protein>
    <recommendedName>
        <fullName evidence="5">DUF3619 family protein</fullName>
    </recommendedName>
</protein>
<keyword evidence="2" id="KW-0812">Transmembrane</keyword>
<evidence type="ECO:0000256" key="2">
    <source>
        <dbReference type="SAM" id="Phobius"/>
    </source>
</evidence>
<feature type="transmembrane region" description="Helical" evidence="2">
    <location>
        <begin position="59"/>
        <end position="77"/>
    </location>
</feature>
<evidence type="ECO:0000256" key="1">
    <source>
        <dbReference type="SAM" id="MobiDB-lite"/>
    </source>
</evidence>
<keyword evidence="2" id="KW-1133">Transmembrane helix</keyword>
<organism evidence="3 4">
    <name type="scientific">Microbulbifer variabilis</name>
    <dbReference type="NCBI Taxonomy" id="266805"/>
    <lineage>
        <taxon>Bacteria</taxon>
        <taxon>Pseudomonadati</taxon>
        <taxon>Pseudomonadota</taxon>
        <taxon>Gammaproteobacteria</taxon>
        <taxon>Cellvibrionales</taxon>
        <taxon>Microbulbiferaceae</taxon>
        <taxon>Microbulbifer</taxon>
    </lineage>
</organism>
<evidence type="ECO:0000313" key="4">
    <source>
        <dbReference type="Proteomes" id="UP001055658"/>
    </source>
</evidence>
<evidence type="ECO:0000313" key="3">
    <source>
        <dbReference type="EMBL" id="USD22833.1"/>
    </source>
</evidence>
<feature type="compositionally biased region" description="Polar residues" evidence="1">
    <location>
        <begin position="1"/>
        <end position="13"/>
    </location>
</feature>
<accession>A0ABY4VET3</accession>
<reference evidence="3" key="1">
    <citation type="submission" date="2022-02" db="EMBL/GenBank/DDBJ databases">
        <title>Coral-associated bacteria.</title>
        <authorList>
            <person name="Tang K."/>
            <person name="Wang X."/>
        </authorList>
    </citation>
    <scope>NUCLEOTIDE SEQUENCE</scope>
    <source>
        <strain evidence="3">SCSIO 43006</strain>
    </source>
</reference>
<name>A0ABY4VET3_9GAMM</name>
<proteinExistence type="predicted"/>
<keyword evidence="4" id="KW-1185">Reference proteome</keyword>
<feature type="region of interest" description="Disordered" evidence="1">
    <location>
        <begin position="1"/>
        <end position="28"/>
    </location>
</feature>
<evidence type="ECO:0008006" key="5">
    <source>
        <dbReference type="Google" id="ProtNLM"/>
    </source>
</evidence>
<sequence length="121" mass="13753">MNSRQENPAVQSDSLKKAAQHAVARRERDIDTKTLSRLAAARQRAVAAKKSYYRDSPGWLVFTGACASLLLLLFWPVSSEQAATELLSATDWYLYEEMDVEMVEDMEFYQWLAEELNGQSS</sequence>
<keyword evidence="2" id="KW-0472">Membrane</keyword>
<dbReference type="Proteomes" id="UP001055658">
    <property type="component" value="Chromosome"/>
</dbReference>